<sequence>LPEGSLSLQEAPGGVFQLPPGDLFPQRTRVTWLSFLALAFALICDPEENLSLAEITLRRLAPRLMVALRVLGSGAEVLLRPDAADGLLDHLLPQGQMMFLNQGLLQALDREL</sequence>
<dbReference type="GO" id="GO:0030119">
    <property type="term" value="C:AP-type membrane coat adaptor complex"/>
    <property type="evidence" value="ECO:0007669"/>
    <property type="project" value="InterPro"/>
</dbReference>
<dbReference type="GO" id="GO:0005829">
    <property type="term" value="C:cytosol"/>
    <property type="evidence" value="ECO:0007669"/>
    <property type="project" value="TreeGrafter"/>
</dbReference>
<dbReference type="PANTHER" id="PTHR16120:SF0">
    <property type="entry name" value="AP-5 COMPLEX SUBUNIT SIGMA-1"/>
    <property type="match status" value="1"/>
</dbReference>
<dbReference type="GO" id="GO:0005770">
    <property type="term" value="C:late endosome"/>
    <property type="evidence" value="ECO:0007669"/>
    <property type="project" value="TreeGrafter"/>
</dbReference>
<organism evidence="1 2">
    <name type="scientific">Calypte anna</name>
    <name type="common">Anna's hummingbird</name>
    <name type="synonym">Archilochus anna</name>
    <dbReference type="NCBI Taxonomy" id="9244"/>
    <lineage>
        <taxon>Eukaryota</taxon>
        <taxon>Metazoa</taxon>
        <taxon>Chordata</taxon>
        <taxon>Craniata</taxon>
        <taxon>Vertebrata</taxon>
        <taxon>Euteleostomi</taxon>
        <taxon>Archelosauria</taxon>
        <taxon>Archosauria</taxon>
        <taxon>Dinosauria</taxon>
        <taxon>Saurischia</taxon>
        <taxon>Theropoda</taxon>
        <taxon>Coelurosauria</taxon>
        <taxon>Aves</taxon>
        <taxon>Neognathae</taxon>
        <taxon>Neoaves</taxon>
        <taxon>Strisores</taxon>
        <taxon>Apodiformes</taxon>
        <taxon>Trochilidae</taxon>
        <taxon>Calypte</taxon>
    </lineage>
</organism>
<proteinExistence type="predicted"/>
<gene>
    <name evidence="1" type="ORF">N300_08995</name>
</gene>
<accession>A0A091I4J6</accession>
<reference evidence="1 2" key="1">
    <citation type="submission" date="2014-04" db="EMBL/GenBank/DDBJ databases">
        <title>Genome evolution of avian class.</title>
        <authorList>
            <person name="Zhang G."/>
            <person name="Li C."/>
        </authorList>
    </citation>
    <scope>NUCLEOTIDE SEQUENCE [LARGE SCALE GENOMIC DNA]</scope>
    <source>
        <strain evidence="1">BGI_N300</strain>
    </source>
</reference>
<evidence type="ECO:0000313" key="1">
    <source>
        <dbReference type="EMBL" id="KFP03152.1"/>
    </source>
</evidence>
<dbReference type="STRING" id="9244.A0A091I4J6"/>
<feature type="non-terminal residue" evidence="1">
    <location>
        <position position="112"/>
    </location>
</feature>
<keyword evidence="2" id="KW-1185">Reference proteome</keyword>
<dbReference type="EMBL" id="KL218234">
    <property type="protein sequence ID" value="KFP03152.1"/>
    <property type="molecule type" value="Genomic_DNA"/>
</dbReference>
<dbReference type="InterPro" id="IPR029392">
    <property type="entry name" value="AP-5_subunit_s1"/>
</dbReference>
<dbReference type="GO" id="GO:0005764">
    <property type="term" value="C:lysosome"/>
    <property type="evidence" value="ECO:0007669"/>
    <property type="project" value="TreeGrafter"/>
</dbReference>
<feature type="non-terminal residue" evidence="1">
    <location>
        <position position="1"/>
    </location>
</feature>
<dbReference type="Pfam" id="PF15001">
    <property type="entry name" value="AP-5_subunit_s1"/>
    <property type="match status" value="1"/>
</dbReference>
<dbReference type="AlphaFoldDB" id="A0A091I4J6"/>
<name>A0A091I4J6_CALAN</name>
<dbReference type="Proteomes" id="UP000054308">
    <property type="component" value="Unassembled WGS sequence"/>
</dbReference>
<dbReference type="GO" id="GO:0016197">
    <property type="term" value="P:endosomal transport"/>
    <property type="evidence" value="ECO:0007669"/>
    <property type="project" value="InterPro"/>
</dbReference>
<evidence type="ECO:0000313" key="2">
    <source>
        <dbReference type="Proteomes" id="UP000054308"/>
    </source>
</evidence>
<dbReference type="GO" id="GO:0000724">
    <property type="term" value="P:double-strand break repair via homologous recombination"/>
    <property type="evidence" value="ECO:0007669"/>
    <property type="project" value="InterPro"/>
</dbReference>
<dbReference type="PANTHER" id="PTHR16120">
    <property type="entry name" value="AP-5 COMPLEX SUBUNIT SIGMA-1"/>
    <property type="match status" value="1"/>
</dbReference>
<protein>
    <submittedName>
        <fullName evidence="1">AP-5 complex subunit sigma-1</fullName>
    </submittedName>
</protein>